<evidence type="ECO:0000313" key="2">
    <source>
        <dbReference type="EMBL" id="ATC86059.1"/>
    </source>
</evidence>
<evidence type="ECO:0000313" key="3">
    <source>
        <dbReference type="Proteomes" id="UP000016505"/>
    </source>
</evidence>
<feature type="signal peptide" evidence="1">
    <location>
        <begin position="1"/>
        <end position="22"/>
    </location>
</feature>
<keyword evidence="1" id="KW-0732">Signal</keyword>
<sequence length="347" mass="39800">MYKKLSFSLLLCLFLAACSKQPQPYESFEDAQVALKTLNMALVQPDAKKIDRITKEQLVFSDAYLVKRHTIYQNLMGMELNLNQIAQVNYLVIAERFPERYFNWPAQVDVLKNMLAFEGSKSTPDNIITWLKLTQDTLDSAKQSNLKLNKIELTLLQSYVLSAIGSNDVQPALKSHIRAFSDYLTSYKPRGSVGLRGLPNGSQWYQSKLNYFSGEVHSPLEWVTILNENIKVLDRVAFDSKLSISHKKSFLVQYLSDEKLIEGLDWQADYQDLPAMASNMNMSDKDKTLMLAMMESDIGIHYHAWTLPQAKVNLMKRLEITQEEAQYLVEDIILYPGQSFSFIQQII</sequence>
<organism evidence="2 3">
    <name type="scientific">Pseudoalteromonas arctica A 37-1-2</name>
    <dbReference type="NCBI Taxonomy" id="1117313"/>
    <lineage>
        <taxon>Bacteria</taxon>
        <taxon>Pseudomonadati</taxon>
        <taxon>Pseudomonadota</taxon>
        <taxon>Gammaproteobacteria</taxon>
        <taxon>Alteromonadales</taxon>
        <taxon>Pseudoalteromonadaceae</taxon>
        <taxon>Pseudoalteromonas</taxon>
    </lineage>
</organism>
<dbReference type="RefSeq" id="WP_010553388.1">
    <property type="nucleotide sequence ID" value="NZ_CP011025.1"/>
</dbReference>
<dbReference type="OrthoDB" id="6296161at2"/>
<protein>
    <submittedName>
        <fullName evidence="2">Uncharacterized protein</fullName>
    </submittedName>
</protein>
<accession>A0A290S2B9</accession>
<proteinExistence type="predicted"/>
<dbReference type="PROSITE" id="PS51257">
    <property type="entry name" value="PROKAR_LIPOPROTEIN"/>
    <property type="match status" value="1"/>
</dbReference>
<dbReference type="AlphaFoldDB" id="A0A290S2B9"/>
<gene>
    <name evidence="2" type="ORF">PARC_a1440</name>
</gene>
<reference evidence="2 3" key="1">
    <citation type="journal article" date="2012" name="J. Bacteriol.">
        <title>Genome sequences of type strains of seven species of the marine bacterium Pseudoalteromonas.</title>
        <authorList>
            <person name="Xie B.B."/>
            <person name="Shu Y.L."/>
            <person name="Qin Q.L."/>
            <person name="Rong J.C."/>
            <person name="Zhang X.Y."/>
            <person name="Chen X.L."/>
            <person name="Shi M."/>
            <person name="He H.L."/>
            <person name="Zhou B.C."/>
            <person name="Zhang Y.Z."/>
        </authorList>
    </citation>
    <scope>NUCLEOTIDE SEQUENCE [LARGE SCALE GENOMIC DNA]</scope>
    <source>
        <strain evidence="2 3">A 37-1-2</strain>
    </source>
</reference>
<dbReference type="EMBL" id="CP011025">
    <property type="protein sequence ID" value="ATC86059.1"/>
    <property type="molecule type" value="Genomic_DNA"/>
</dbReference>
<name>A0A290S2B9_9GAMM</name>
<feature type="chain" id="PRO_5012380497" evidence="1">
    <location>
        <begin position="23"/>
        <end position="347"/>
    </location>
</feature>
<dbReference type="Proteomes" id="UP000016505">
    <property type="component" value="Chromosome I"/>
</dbReference>
<evidence type="ECO:0000256" key="1">
    <source>
        <dbReference type="SAM" id="SignalP"/>
    </source>
</evidence>
<dbReference type="KEGG" id="part:PARC_a1440"/>